<dbReference type="Gene3D" id="3.30.1330.30">
    <property type="match status" value="1"/>
</dbReference>
<evidence type="ECO:0000259" key="3">
    <source>
        <dbReference type="Pfam" id="PF01248"/>
    </source>
</evidence>
<dbReference type="InterPro" id="IPR004038">
    <property type="entry name" value="Ribosomal_eL8/eL30/eS12/Gad45"/>
</dbReference>
<feature type="domain" description="Ribosomal protein eL8/eL30/eS12/Gadd45" evidence="3">
    <location>
        <begin position="62"/>
        <end position="155"/>
    </location>
</feature>
<name>A0A914DTK5_9BILA</name>
<dbReference type="InterPro" id="IPR018492">
    <property type="entry name" value="Ribosomal_eL8/Nhp2"/>
</dbReference>
<dbReference type="Proteomes" id="UP000887540">
    <property type="component" value="Unplaced"/>
</dbReference>
<dbReference type="PRINTS" id="PR00881">
    <property type="entry name" value="L7ARS6FAMILY"/>
</dbReference>
<reference evidence="5" key="1">
    <citation type="submission" date="2022-11" db="UniProtKB">
        <authorList>
            <consortium name="WormBaseParasite"/>
        </authorList>
    </citation>
    <scope>IDENTIFICATION</scope>
</reference>
<keyword evidence="4" id="KW-1185">Reference proteome</keyword>
<dbReference type="GO" id="GO:1990904">
    <property type="term" value="C:ribonucleoprotein complex"/>
    <property type="evidence" value="ECO:0007669"/>
    <property type="project" value="UniProtKB-KW"/>
</dbReference>
<protein>
    <submittedName>
        <fullName evidence="5">Ribosomal protein L7Ae/L30e/S12e/Gadd45 domain-containing protein</fullName>
    </submittedName>
</protein>
<dbReference type="InterPro" id="IPR029064">
    <property type="entry name" value="Ribosomal_eL30-like_sf"/>
</dbReference>
<evidence type="ECO:0000313" key="4">
    <source>
        <dbReference type="Proteomes" id="UP000887540"/>
    </source>
</evidence>
<dbReference type="Pfam" id="PF01248">
    <property type="entry name" value="Ribosomal_L7Ae"/>
    <property type="match status" value="1"/>
</dbReference>
<organism evidence="4 5">
    <name type="scientific">Acrobeloides nanus</name>
    <dbReference type="NCBI Taxonomy" id="290746"/>
    <lineage>
        <taxon>Eukaryota</taxon>
        <taxon>Metazoa</taxon>
        <taxon>Ecdysozoa</taxon>
        <taxon>Nematoda</taxon>
        <taxon>Chromadorea</taxon>
        <taxon>Rhabditida</taxon>
        <taxon>Tylenchina</taxon>
        <taxon>Cephalobomorpha</taxon>
        <taxon>Cephaloboidea</taxon>
        <taxon>Cephalobidae</taxon>
        <taxon>Acrobeloides</taxon>
    </lineage>
</organism>
<keyword evidence="2" id="KW-0687">Ribonucleoprotein</keyword>
<proteinExistence type="inferred from homology"/>
<dbReference type="InterPro" id="IPR050257">
    <property type="entry name" value="eL8/uL1-like"/>
</dbReference>
<dbReference type="GO" id="GO:0003723">
    <property type="term" value="F:RNA binding"/>
    <property type="evidence" value="ECO:0007669"/>
    <property type="project" value="InterPro"/>
</dbReference>
<dbReference type="AlphaFoldDB" id="A0A914DTK5"/>
<dbReference type="SUPFAM" id="SSF55315">
    <property type="entry name" value="L30e-like"/>
    <property type="match status" value="1"/>
</dbReference>
<dbReference type="PANTHER" id="PTHR23105">
    <property type="entry name" value="RIBOSOMAL PROTEIN L7AE FAMILY MEMBER"/>
    <property type="match status" value="1"/>
</dbReference>
<evidence type="ECO:0000256" key="1">
    <source>
        <dbReference type="ARBA" id="ARBA00007337"/>
    </source>
</evidence>
<evidence type="ECO:0000313" key="5">
    <source>
        <dbReference type="WBParaSite" id="ACRNAN_scaffold3821.g27531.t1"/>
    </source>
</evidence>
<sequence length="172" mass="19257">MGKRKESKSEIKEELDETAATIDTSGVQVLEGPTTEKGEYDELCEHVNAISQPLANRKLAKKLYKLIKKASKEKKNLVQGLSDVQRAVRKDEKGIMVLAGNVSPIDIYSHIPALCEEKEIPYVFTPSREHLGLAAGHRRPSVLMMIKPSDDYIDLYNEVSEVVNRLVPEVVQ</sequence>
<dbReference type="WBParaSite" id="ACRNAN_scaffold3821.g27531.t1">
    <property type="protein sequence ID" value="ACRNAN_scaffold3821.g27531.t1"/>
    <property type="gene ID" value="ACRNAN_scaffold3821.g27531"/>
</dbReference>
<evidence type="ECO:0000256" key="2">
    <source>
        <dbReference type="ARBA" id="ARBA00023274"/>
    </source>
</evidence>
<accession>A0A914DTK5</accession>
<comment type="similarity">
    <text evidence="1">Belongs to the eukaryotic ribosomal protein eL8 family.</text>
</comment>